<dbReference type="GO" id="GO:0003755">
    <property type="term" value="F:peptidyl-prolyl cis-trans isomerase activity"/>
    <property type="evidence" value="ECO:0007669"/>
    <property type="project" value="UniProtKB-KW"/>
</dbReference>
<feature type="region of interest" description="Disordered" evidence="6">
    <location>
        <begin position="488"/>
        <end position="544"/>
    </location>
</feature>
<dbReference type="FunFam" id="2.40.100.10:FF:000025">
    <property type="entry name" value="Peptidyl-prolyl cis-trans isomerase CYP19-2"/>
    <property type="match status" value="1"/>
</dbReference>
<reference evidence="9 10" key="1">
    <citation type="submission" date="2020-08" db="EMBL/GenBank/DDBJ databases">
        <title>Plant Genome Project.</title>
        <authorList>
            <person name="Zhang R.-G."/>
        </authorList>
    </citation>
    <scope>NUCLEOTIDE SEQUENCE [LARGE SCALE GENOMIC DNA]</scope>
    <source>
        <tissue evidence="9">Rhizome</tissue>
    </source>
</reference>
<feature type="compositionally biased region" description="Basic and acidic residues" evidence="6">
    <location>
        <begin position="177"/>
        <end position="189"/>
    </location>
</feature>
<feature type="domain" description="PPIase cyclophilin-type" evidence="8">
    <location>
        <begin position="10"/>
        <end position="167"/>
    </location>
</feature>
<accession>A0A8J5FL42</accession>
<feature type="transmembrane region" description="Helical" evidence="7">
    <location>
        <begin position="440"/>
        <end position="464"/>
    </location>
</feature>
<evidence type="ECO:0000256" key="4">
    <source>
        <dbReference type="ARBA" id="ARBA00023110"/>
    </source>
</evidence>
<dbReference type="GO" id="GO:0016018">
    <property type="term" value="F:cyclosporin A binding"/>
    <property type="evidence" value="ECO:0007669"/>
    <property type="project" value="TreeGrafter"/>
</dbReference>
<evidence type="ECO:0000256" key="5">
    <source>
        <dbReference type="ARBA" id="ARBA00023235"/>
    </source>
</evidence>
<comment type="similarity">
    <text evidence="2">Belongs to the cyclophilin-type PPIase family.</text>
</comment>
<gene>
    <name evidence="9" type="ORF">ZIOFF_050889</name>
</gene>
<evidence type="ECO:0000256" key="7">
    <source>
        <dbReference type="SAM" id="Phobius"/>
    </source>
</evidence>
<keyword evidence="10" id="KW-1185">Reference proteome</keyword>
<feature type="compositionally biased region" description="Basic and acidic residues" evidence="6">
    <location>
        <begin position="684"/>
        <end position="698"/>
    </location>
</feature>
<dbReference type="AlphaFoldDB" id="A0A8J5FL42"/>
<feature type="compositionally biased region" description="Basic and acidic residues" evidence="6">
    <location>
        <begin position="331"/>
        <end position="345"/>
    </location>
</feature>
<feature type="region of interest" description="Disordered" evidence="6">
    <location>
        <begin position="171"/>
        <end position="390"/>
    </location>
</feature>
<keyword evidence="7" id="KW-0472">Membrane</keyword>
<dbReference type="PRINTS" id="PR00153">
    <property type="entry name" value="CSAPPISMRASE"/>
</dbReference>
<name>A0A8J5FL42_ZINOF</name>
<evidence type="ECO:0000256" key="3">
    <source>
        <dbReference type="ARBA" id="ARBA00013194"/>
    </source>
</evidence>
<keyword evidence="4" id="KW-0697">Rotamase</keyword>
<dbReference type="InterPro" id="IPR002130">
    <property type="entry name" value="Cyclophilin-type_PPIase_dom"/>
</dbReference>
<proteinExistence type="inferred from homology"/>
<evidence type="ECO:0000256" key="6">
    <source>
        <dbReference type="SAM" id="MobiDB-lite"/>
    </source>
</evidence>
<keyword evidence="7" id="KW-0812">Transmembrane</keyword>
<comment type="caution">
    <text evidence="9">The sequence shown here is derived from an EMBL/GenBank/DDBJ whole genome shotgun (WGS) entry which is preliminary data.</text>
</comment>
<feature type="compositionally biased region" description="Polar residues" evidence="6">
    <location>
        <begin position="651"/>
        <end position="664"/>
    </location>
</feature>
<protein>
    <recommendedName>
        <fullName evidence="3">peptidylprolyl isomerase</fullName>
        <ecNumber evidence="3">5.2.1.8</ecNumber>
    </recommendedName>
</protein>
<feature type="compositionally biased region" description="Low complexity" evidence="6">
    <location>
        <begin position="233"/>
        <end position="243"/>
    </location>
</feature>
<feature type="compositionally biased region" description="Basic and acidic residues" evidence="6">
    <location>
        <begin position="246"/>
        <end position="259"/>
    </location>
</feature>
<dbReference type="EC" id="5.2.1.8" evidence="3"/>
<feature type="compositionally biased region" description="Low complexity" evidence="6">
    <location>
        <begin position="315"/>
        <end position="330"/>
    </location>
</feature>
<organism evidence="9 10">
    <name type="scientific">Zingiber officinale</name>
    <name type="common">Ginger</name>
    <name type="synonym">Amomum zingiber</name>
    <dbReference type="NCBI Taxonomy" id="94328"/>
    <lineage>
        <taxon>Eukaryota</taxon>
        <taxon>Viridiplantae</taxon>
        <taxon>Streptophyta</taxon>
        <taxon>Embryophyta</taxon>
        <taxon>Tracheophyta</taxon>
        <taxon>Spermatophyta</taxon>
        <taxon>Magnoliopsida</taxon>
        <taxon>Liliopsida</taxon>
        <taxon>Zingiberales</taxon>
        <taxon>Zingiberaceae</taxon>
        <taxon>Zingiber</taxon>
    </lineage>
</organism>
<dbReference type="GO" id="GO:0006457">
    <property type="term" value="P:protein folding"/>
    <property type="evidence" value="ECO:0007669"/>
    <property type="project" value="TreeGrafter"/>
</dbReference>
<feature type="compositionally biased region" description="Basic residues" evidence="6">
    <location>
        <begin position="299"/>
        <end position="314"/>
    </location>
</feature>
<feature type="region of interest" description="Disordered" evidence="6">
    <location>
        <begin position="592"/>
        <end position="724"/>
    </location>
</feature>
<dbReference type="SUPFAM" id="SSF50891">
    <property type="entry name" value="Cyclophilin-like"/>
    <property type="match status" value="1"/>
</dbReference>
<evidence type="ECO:0000256" key="2">
    <source>
        <dbReference type="ARBA" id="ARBA00007365"/>
    </source>
</evidence>
<comment type="catalytic activity">
    <reaction evidence="1">
        <text>[protein]-peptidylproline (omega=180) = [protein]-peptidylproline (omega=0)</text>
        <dbReference type="Rhea" id="RHEA:16237"/>
        <dbReference type="Rhea" id="RHEA-COMP:10747"/>
        <dbReference type="Rhea" id="RHEA-COMP:10748"/>
        <dbReference type="ChEBI" id="CHEBI:83833"/>
        <dbReference type="ChEBI" id="CHEBI:83834"/>
        <dbReference type="EC" id="5.2.1.8"/>
    </reaction>
</comment>
<sequence length="724" mass="80849">MAMKKNPIVFLEISVDGKPPDRMDIELFADVVPKTAENFRALCTGEKGIGASTKVPLCYKGSTFHRIVKGFVAQVRIGGESIYGRKFPDENFKLKHSGPGFLSMASSGPNSNGSQFFITFRAAPELDGKNVVFGKVLSGSTLLKKIERAGSEKGKTLYMAKIVDCGEASVGKTQVAPRKEKEKLRKVKSDSVSSDSSDGEQRSNQKRSIKDETKKRKRKYSSSDSYSSDDSDSYTSDSASSSDSDSDPHSSDSASHSDSDSSYTSSSSGSRHKRRKRTIRKNKDKHGKRKKDRNGDRWQKKHKNKCTYKPKRSSRSTSDSETESTRNSSSDGEKPRHHDNIEKAKQSAQTTDISAKNDAEHLECSIGRKQSLPEAPVKAVATGSPTKSGRIDLDVNASHEAGHAFKEKGDYPEALNHSIIKLNERTNQPPNSIERSRQSRYYLCMLALAFIVSSVIGIICNLLCRSPIRPKEYSIGSPRVPLIVERTSSPTRAQHSGGADQSLDKRISRRSKSCSRSPRQELGSIRKPSPTGPPKRIRKGRGFSEQYAYVRKYRTPSPERSLVRSHYYRGRYEQERERNRYLYPRHPFYADRSPVRRYRGSPRGNSPPRYRTRRDRSKSLSRSPVRGWQRDRSQSRNPRRSQSPLDRQKPALSSQLHSRLGSQRHNLRSARGRSGSKSPGRSKFRSDAEHMDTADKGRSGSSSRSSSPTAANGLVAYGDGSPDK</sequence>
<dbReference type="EMBL" id="JACMSC010000014">
    <property type="protein sequence ID" value="KAG6489614.1"/>
    <property type="molecule type" value="Genomic_DNA"/>
</dbReference>
<dbReference type="GO" id="GO:0005737">
    <property type="term" value="C:cytoplasm"/>
    <property type="evidence" value="ECO:0007669"/>
    <property type="project" value="TreeGrafter"/>
</dbReference>
<evidence type="ECO:0000313" key="9">
    <source>
        <dbReference type="EMBL" id="KAG6489614.1"/>
    </source>
</evidence>
<evidence type="ECO:0000256" key="1">
    <source>
        <dbReference type="ARBA" id="ARBA00000971"/>
    </source>
</evidence>
<dbReference type="Pfam" id="PF00160">
    <property type="entry name" value="Pro_isomerase"/>
    <property type="match status" value="1"/>
</dbReference>
<dbReference type="InterPro" id="IPR029000">
    <property type="entry name" value="Cyclophilin-like_dom_sf"/>
</dbReference>
<dbReference type="Gene3D" id="2.40.100.10">
    <property type="entry name" value="Cyclophilin-like"/>
    <property type="match status" value="1"/>
</dbReference>
<feature type="compositionally biased region" description="Low complexity" evidence="6">
    <location>
        <begin position="672"/>
        <end position="681"/>
    </location>
</feature>
<evidence type="ECO:0000313" key="10">
    <source>
        <dbReference type="Proteomes" id="UP000734854"/>
    </source>
</evidence>
<dbReference type="PANTHER" id="PTHR11071">
    <property type="entry name" value="PEPTIDYL-PROLYL CIS-TRANS ISOMERASE"/>
    <property type="match status" value="1"/>
</dbReference>
<dbReference type="Proteomes" id="UP000734854">
    <property type="component" value="Unassembled WGS sequence"/>
</dbReference>
<dbReference type="PROSITE" id="PS50072">
    <property type="entry name" value="CSA_PPIASE_2"/>
    <property type="match status" value="1"/>
</dbReference>
<feature type="compositionally biased region" description="Basic residues" evidence="6">
    <location>
        <begin position="270"/>
        <end position="292"/>
    </location>
</feature>
<evidence type="ECO:0000259" key="8">
    <source>
        <dbReference type="PROSITE" id="PS50072"/>
    </source>
</evidence>
<keyword evidence="5" id="KW-0413">Isomerase</keyword>
<keyword evidence="7" id="KW-1133">Transmembrane helix</keyword>
<dbReference type="PANTHER" id="PTHR11071:SF561">
    <property type="entry name" value="PEPTIDYL-PROLYL CIS-TRANS ISOMERASE D-RELATED"/>
    <property type="match status" value="1"/>
</dbReference>
<feature type="compositionally biased region" description="Basic and acidic residues" evidence="6">
    <location>
        <begin position="199"/>
        <end position="214"/>
    </location>
</feature>